<sequence length="90" mass="10511">MRHSLEKTLTNPWVLWSLFGAGFFLPYLFVLFLPSIGMLAWRHVRSEFSDTTEFWIKHSYVNSLDIKKEEKNETNHTKSPVPALSPISFP</sequence>
<dbReference type="EMBL" id="FOXB01000040">
    <property type="protein sequence ID" value="SFP77956.1"/>
    <property type="molecule type" value="Genomic_DNA"/>
</dbReference>
<dbReference type="RefSeq" id="WP_092913649.1">
    <property type="nucleotide sequence ID" value="NZ_FOXB01000040.1"/>
</dbReference>
<evidence type="ECO:0000313" key="3">
    <source>
        <dbReference type="EMBL" id="SFP77956.1"/>
    </source>
</evidence>
<keyword evidence="2" id="KW-1133">Transmembrane helix</keyword>
<protein>
    <submittedName>
        <fullName evidence="3">Uncharacterized protein</fullName>
    </submittedName>
</protein>
<keyword evidence="2" id="KW-0472">Membrane</keyword>
<feature type="transmembrane region" description="Helical" evidence="2">
    <location>
        <begin position="13"/>
        <end position="33"/>
    </location>
</feature>
<organism evidence="3 4">
    <name type="scientific">Hydrogenimonas thermophila</name>
    <dbReference type="NCBI Taxonomy" id="223786"/>
    <lineage>
        <taxon>Bacteria</taxon>
        <taxon>Pseudomonadati</taxon>
        <taxon>Campylobacterota</taxon>
        <taxon>Epsilonproteobacteria</taxon>
        <taxon>Campylobacterales</taxon>
        <taxon>Hydrogenimonadaceae</taxon>
        <taxon>Hydrogenimonas</taxon>
    </lineage>
</organism>
<evidence type="ECO:0000256" key="2">
    <source>
        <dbReference type="SAM" id="Phobius"/>
    </source>
</evidence>
<proteinExistence type="predicted"/>
<keyword evidence="2" id="KW-0812">Transmembrane</keyword>
<reference evidence="3 4" key="1">
    <citation type="submission" date="2016-10" db="EMBL/GenBank/DDBJ databases">
        <authorList>
            <person name="de Groot N.N."/>
        </authorList>
    </citation>
    <scope>NUCLEOTIDE SEQUENCE [LARGE SCALE GENOMIC DNA]</scope>
    <source>
        <strain evidence="3 4">EP1-55-1</strain>
    </source>
</reference>
<feature type="region of interest" description="Disordered" evidence="1">
    <location>
        <begin position="71"/>
        <end position="90"/>
    </location>
</feature>
<keyword evidence="4" id="KW-1185">Reference proteome</keyword>
<dbReference type="Proteomes" id="UP000199227">
    <property type="component" value="Unassembled WGS sequence"/>
</dbReference>
<evidence type="ECO:0000256" key="1">
    <source>
        <dbReference type="SAM" id="MobiDB-lite"/>
    </source>
</evidence>
<dbReference type="STRING" id="223786.SAMN05216234_14014"/>
<accession>A0A1I5T631</accession>
<name>A0A1I5T631_9BACT</name>
<dbReference type="AlphaFoldDB" id="A0A1I5T631"/>
<gene>
    <name evidence="3" type="ORF">SAMN05216234_14014</name>
</gene>
<evidence type="ECO:0000313" key="4">
    <source>
        <dbReference type="Proteomes" id="UP000199227"/>
    </source>
</evidence>